<dbReference type="AlphaFoldDB" id="A0A6N3BAA9"/>
<proteinExistence type="predicted"/>
<name>A0A6N3BAA9_9FIRM</name>
<reference evidence="1" key="1">
    <citation type="submission" date="2019-11" db="EMBL/GenBank/DDBJ databases">
        <authorList>
            <person name="Feng L."/>
        </authorList>
    </citation>
    <scope>NUCLEOTIDE SEQUENCE</scope>
    <source>
        <strain evidence="1">RintestinalisLFYP67</strain>
    </source>
</reference>
<dbReference type="EMBL" id="CACRUM010000036">
    <property type="protein sequence ID" value="VYT98940.1"/>
    <property type="molecule type" value="Genomic_DNA"/>
</dbReference>
<evidence type="ECO:0000313" key="1">
    <source>
        <dbReference type="EMBL" id="VYT98940.1"/>
    </source>
</evidence>
<organism evidence="1">
    <name type="scientific">Roseburia intestinalis</name>
    <dbReference type="NCBI Taxonomy" id="166486"/>
    <lineage>
        <taxon>Bacteria</taxon>
        <taxon>Bacillati</taxon>
        <taxon>Bacillota</taxon>
        <taxon>Clostridia</taxon>
        <taxon>Lachnospirales</taxon>
        <taxon>Lachnospiraceae</taxon>
        <taxon>Roseburia</taxon>
    </lineage>
</organism>
<gene>
    <name evidence="1" type="ORF">RILFYP67_00784</name>
</gene>
<sequence length="37" mass="4389">MKTTIHCDERITNIRNTIYVKLFWGIIILDNLTNLLV</sequence>
<protein>
    <submittedName>
        <fullName evidence="1">Uncharacterized protein</fullName>
    </submittedName>
</protein>
<accession>A0A6N3BAA9</accession>